<dbReference type="SUPFAM" id="SSF47954">
    <property type="entry name" value="Cyclin-like"/>
    <property type="match status" value="2"/>
</dbReference>
<dbReference type="Pfam" id="PF00134">
    <property type="entry name" value="Cyclin_N"/>
    <property type="match status" value="1"/>
</dbReference>
<dbReference type="InterPro" id="IPR039361">
    <property type="entry name" value="Cyclin"/>
</dbReference>
<evidence type="ECO:0000256" key="2">
    <source>
        <dbReference type="SAM" id="MobiDB-lite"/>
    </source>
</evidence>
<dbReference type="Pfam" id="PF02984">
    <property type="entry name" value="Cyclin_C"/>
    <property type="match status" value="1"/>
</dbReference>
<reference evidence="5 6" key="1">
    <citation type="journal article" date="2019" name="Nat. Ecol. Evol.">
        <title>Megaphylogeny resolves global patterns of mushroom evolution.</title>
        <authorList>
            <person name="Varga T."/>
            <person name="Krizsan K."/>
            <person name="Foldi C."/>
            <person name="Dima B."/>
            <person name="Sanchez-Garcia M."/>
            <person name="Sanchez-Ramirez S."/>
            <person name="Szollosi G.J."/>
            <person name="Szarkandi J.G."/>
            <person name="Papp V."/>
            <person name="Albert L."/>
            <person name="Andreopoulos W."/>
            <person name="Angelini C."/>
            <person name="Antonin V."/>
            <person name="Barry K.W."/>
            <person name="Bougher N.L."/>
            <person name="Buchanan P."/>
            <person name="Buyck B."/>
            <person name="Bense V."/>
            <person name="Catcheside P."/>
            <person name="Chovatia M."/>
            <person name="Cooper J."/>
            <person name="Damon W."/>
            <person name="Desjardin D."/>
            <person name="Finy P."/>
            <person name="Geml J."/>
            <person name="Haridas S."/>
            <person name="Hughes K."/>
            <person name="Justo A."/>
            <person name="Karasinski D."/>
            <person name="Kautmanova I."/>
            <person name="Kiss B."/>
            <person name="Kocsube S."/>
            <person name="Kotiranta H."/>
            <person name="LaButti K.M."/>
            <person name="Lechner B.E."/>
            <person name="Liimatainen K."/>
            <person name="Lipzen A."/>
            <person name="Lukacs Z."/>
            <person name="Mihaltcheva S."/>
            <person name="Morgado L.N."/>
            <person name="Niskanen T."/>
            <person name="Noordeloos M.E."/>
            <person name="Ohm R.A."/>
            <person name="Ortiz-Santana B."/>
            <person name="Ovrebo C."/>
            <person name="Racz N."/>
            <person name="Riley R."/>
            <person name="Savchenko A."/>
            <person name="Shiryaev A."/>
            <person name="Soop K."/>
            <person name="Spirin V."/>
            <person name="Szebenyi C."/>
            <person name="Tomsovsky M."/>
            <person name="Tulloss R.E."/>
            <person name="Uehling J."/>
            <person name="Grigoriev I.V."/>
            <person name="Vagvolgyi C."/>
            <person name="Papp T."/>
            <person name="Martin F.M."/>
            <person name="Miettinen O."/>
            <person name="Hibbett D.S."/>
            <person name="Nagy L.G."/>
        </authorList>
    </citation>
    <scope>NUCLEOTIDE SEQUENCE [LARGE SCALE GENOMIC DNA]</scope>
    <source>
        <strain evidence="5 6">OMC1185</strain>
    </source>
</reference>
<sequence length="442" mass="48544">MRLQNYQLLSITVLLMAAKLLDLSNTAYVEMFVRYCGGLYAENQLLQMEHDVAYVVEWDFQHPTAETWLSLYCRSPGSVEMEVQDAARFMMELTLYYREFVSYPSSAIALGCLALAHDVYGKDRVPANETKDCLEVAALMDDLLARDLDYLSSPVILKYSSKARSESATKVIQHYAKGGRLTTTAVPGICALVSSLGAIRLDDDLPIPEPAPATSSVSSHDDLPIPERAPATSSISSHDDLPIPERAPATSSVSSHDDLPIPERAPATSSVSSHDDLPIPERAPATSSVLSHDDLPIPERAPVTSSVSSRPNTDHGKDSDGSAVKAAVYDLLSNELWCDLAEDSLNRARIATFVVAVLSNELWCDLAEDGLNRARIATFVVAVLSNELWCDLAEDGLNRARIATFVVAAEHQPRNGLRSAWCHPRGRRPPLLWRWGRDAVRY</sequence>
<evidence type="ECO:0000256" key="1">
    <source>
        <dbReference type="ARBA" id="ARBA00023127"/>
    </source>
</evidence>
<dbReference type="InterPro" id="IPR004367">
    <property type="entry name" value="Cyclin_C-dom"/>
</dbReference>
<dbReference type="SMART" id="SM01332">
    <property type="entry name" value="Cyclin_C"/>
    <property type="match status" value="1"/>
</dbReference>
<evidence type="ECO:0000313" key="6">
    <source>
        <dbReference type="Proteomes" id="UP000305948"/>
    </source>
</evidence>
<dbReference type="EMBL" id="ML213543">
    <property type="protein sequence ID" value="TFK45454.1"/>
    <property type="molecule type" value="Genomic_DNA"/>
</dbReference>
<dbReference type="AlphaFoldDB" id="A0A5C3MJG0"/>
<dbReference type="Proteomes" id="UP000305948">
    <property type="component" value="Unassembled WGS sequence"/>
</dbReference>
<feature type="region of interest" description="Disordered" evidence="2">
    <location>
        <begin position="207"/>
        <end position="321"/>
    </location>
</feature>
<feature type="signal peptide" evidence="3">
    <location>
        <begin position="1"/>
        <end position="26"/>
    </location>
</feature>
<dbReference type="InterPro" id="IPR036915">
    <property type="entry name" value="Cyclin-like_sf"/>
</dbReference>
<dbReference type="OrthoDB" id="5590282at2759"/>
<keyword evidence="3" id="KW-0732">Signal</keyword>
<protein>
    <recommendedName>
        <fullName evidence="4">Cyclin C-terminal domain-containing protein</fullName>
    </recommendedName>
</protein>
<feature type="domain" description="Cyclin C-terminal" evidence="4">
    <location>
        <begin position="63"/>
        <end position="173"/>
    </location>
</feature>
<evidence type="ECO:0000259" key="4">
    <source>
        <dbReference type="SMART" id="SM01332"/>
    </source>
</evidence>
<proteinExistence type="predicted"/>
<organism evidence="5 6">
    <name type="scientific">Heliocybe sulcata</name>
    <dbReference type="NCBI Taxonomy" id="5364"/>
    <lineage>
        <taxon>Eukaryota</taxon>
        <taxon>Fungi</taxon>
        <taxon>Dikarya</taxon>
        <taxon>Basidiomycota</taxon>
        <taxon>Agaricomycotina</taxon>
        <taxon>Agaricomycetes</taxon>
        <taxon>Gloeophyllales</taxon>
        <taxon>Gloeophyllaceae</taxon>
        <taxon>Heliocybe</taxon>
    </lineage>
</organism>
<dbReference type="CDD" id="cd20537">
    <property type="entry name" value="CYCLIN_CCNO-like_rpt2"/>
    <property type="match status" value="1"/>
</dbReference>
<dbReference type="InterPro" id="IPR006671">
    <property type="entry name" value="Cyclin_N"/>
</dbReference>
<feature type="chain" id="PRO_5023123705" description="Cyclin C-terminal domain-containing protein" evidence="3">
    <location>
        <begin position="27"/>
        <end position="442"/>
    </location>
</feature>
<dbReference type="PANTHER" id="PTHR10177">
    <property type="entry name" value="CYCLINS"/>
    <property type="match status" value="1"/>
</dbReference>
<dbReference type="Gene3D" id="1.10.472.10">
    <property type="entry name" value="Cyclin-like"/>
    <property type="match status" value="2"/>
</dbReference>
<keyword evidence="1" id="KW-0195">Cyclin</keyword>
<name>A0A5C3MJG0_9AGAM</name>
<gene>
    <name evidence="5" type="ORF">OE88DRAFT_1740310</name>
</gene>
<evidence type="ECO:0000256" key="3">
    <source>
        <dbReference type="SAM" id="SignalP"/>
    </source>
</evidence>
<keyword evidence="6" id="KW-1185">Reference proteome</keyword>
<accession>A0A5C3MJG0</accession>
<dbReference type="STRING" id="5364.A0A5C3MJG0"/>
<evidence type="ECO:0000313" key="5">
    <source>
        <dbReference type="EMBL" id="TFK45454.1"/>
    </source>
</evidence>